<dbReference type="EMBL" id="QJKJ01013802">
    <property type="protein sequence ID" value="RDX65622.1"/>
    <property type="molecule type" value="Genomic_DNA"/>
</dbReference>
<name>A0A371EHU5_MUCPR</name>
<comment type="pathway">
    <text evidence="1 6">Cofactor biosynthesis; (R)-pantothenate biosynthesis; (R)-pantoate from 3-methyl-2-oxobutanoate: step 1/2.</text>
</comment>
<dbReference type="SUPFAM" id="SSF51621">
    <property type="entry name" value="Phosphoenolpyruvate/pyruvate domain"/>
    <property type="match status" value="1"/>
</dbReference>
<proteinExistence type="inferred from homology"/>
<comment type="function">
    <text evidence="6">Catalyzes the reversible reaction in which hydroxymethyl group from 5,10-methylenetetrahydrofolate is transferred onto alpha-ketoisovalerate to form ketopantoate.</text>
</comment>
<dbReference type="PANTHER" id="PTHR20881">
    <property type="entry name" value="3-METHYL-2-OXOBUTANOATE HYDROXYMETHYLTRANSFERASE"/>
    <property type="match status" value="1"/>
</dbReference>
<dbReference type="GO" id="GO:0032259">
    <property type="term" value="P:methylation"/>
    <property type="evidence" value="ECO:0007669"/>
    <property type="project" value="UniProtKB-KW"/>
</dbReference>
<dbReference type="FunFam" id="3.20.20.60:FF:000003">
    <property type="entry name" value="3-methyl-2-oxobutanoate hydroxymethyltransferase"/>
    <property type="match status" value="1"/>
</dbReference>
<dbReference type="GO" id="GO:0005739">
    <property type="term" value="C:mitochondrion"/>
    <property type="evidence" value="ECO:0007669"/>
    <property type="project" value="TreeGrafter"/>
</dbReference>
<dbReference type="InterPro" id="IPR003700">
    <property type="entry name" value="Pantoate_hydroxy_MeTrfase"/>
</dbReference>
<keyword evidence="8" id="KW-1185">Reference proteome</keyword>
<evidence type="ECO:0000256" key="3">
    <source>
        <dbReference type="ARBA" id="ARBA00012618"/>
    </source>
</evidence>
<dbReference type="InterPro" id="IPR040442">
    <property type="entry name" value="Pyrv_kinase-like_dom_sf"/>
</dbReference>
<dbReference type="GO" id="GO:0003864">
    <property type="term" value="F:3-methyl-2-oxobutanoate hydroxymethyltransferase activity"/>
    <property type="evidence" value="ECO:0007669"/>
    <property type="project" value="UniProtKB-EC"/>
</dbReference>
<organism evidence="7 8">
    <name type="scientific">Mucuna pruriens</name>
    <name type="common">Velvet bean</name>
    <name type="synonym">Dolichos pruriens</name>
    <dbReference type="NCBI Taxonomy" id="157652"/>
    <lineage>
        <taxon>Eukaryota</taxon>
        <taxon>Viridiplantae</taxon>
        <taxon>Streptophyta</taxon>
        <taxon>Embryophyta</taxon>
        <taxon>Tracheophyta</taxon>
        <taxon>Spermatophyta</taxon>
        <taxon>Magnoliopsida</taxon>
        <taxon>eudicotyledons</taxon>
        <taxon>Gunneridae</taxon>
        <taxon>Pentapetalae</taxon>
        <taxon>rosids</taxon>
        <taxon>fabids</taxon>
        <taxon>Fabales</taxon>
        <taxon>Fabaceae</taxon>
        <taxon>Papilionoideae</taxon>
        <taxon>50 kb inversion clade</taxon>
        <taxon>NPAAA clade</taxon>
        <taxon>indigoferoid/millettioid clade</taxon>
        <taxon>Phaseoleae</taxon>
        <taxon>Mucuna</taxon>
    </lineage>
</organism>
<accession>A0A371EHU5</accession>
<dbReference type="InterPro" id="IPR015813">
    <property type="entry name" value="Pyrv/PenolPyrv_kinase-like_dom"/>
</dbReference>
<dbReference type="CDD" id="cd06557">
    <property type="entry name" value="KPHMT-like"/>
    <property type="match status" value="1"/>
</dbReference>
<evidence type="ECO:0000256" key="1">
    <source>
        <dbReference type="ARBA" id="ARBA00005033"/>
    </source>
</evidence>
<evidence type="ECO:0000256" key="4">
    <source>
        <dbReference type="ARBA" id="ARBA00022679"/>
    </source>
</evidence>
<dbReference type="AlphaFoldDB" id="A0A371EHU5"/>
<keyword evidence="6" id="KW-0566">Pantothenate biosynthesis</keyword>
<comment type="catalytic activity">
    <reaction evidence="5 6">
        <text>(6R)-5,10-methylene-5,6,7,8-tetrahydrofolate + 3-methyl-2-oxobutanoate + H2O = 2-dehydropantoate + (6S)-5,6,7,8-tetrahydrofolate</text>
        <dbReference type="Rhea" id="RHEA:11824"/>
        <dbReference type="ChEBI" id="CHEBI:11561"/>
        <dbReference type="ChEBI" id="CHEBI:11851"/>
        <dbReference type="ChEBI" id="CHEBI:15377"/>
        <dbReference type="ChEBI" id="CHEBI:15636"/>
        <dbReference type="ChEBI" id="CHEBI:57453"/>
        <dbReference type="EC" id="2.1.2.11"/>
    </reaction>
</comment>
<protein>
    <recommendedName>
        <fullName evidence="3 6">3-methyl-2-oxobutanoate hydroxymethyltransferase</fullName>
        <ecNumber evidence="3 6">2.1.2.11</ecNumber>
    </recommendedName>
</protein>
<gene>
    <name evidence="7" type="primary">KPHMT2</name>
    <name evidence="7" type="ORF">CR513_55701</name>
</gene>
<evidence type="ECO:0000313" key="8">
    <source>
        <dbReference type="Proteomes" id="UP000257109"/>
    </source>
</evidence>
<dbReference type="GO" id="GO:0015940">
    <property type="term" value="P:pantothenate biosynthetic process"/>
    <property type="evidence" value="ECO:0007669"/>
    <property type="project" value="UniProtKB-UniPathway"/>
</dbReference>
<evidence type="ECO:0000256" key="2">
    <source>
        <dbReference type="ARBA" id="ARBA00008676"/>
    </source>
</evidence>
<dbReference type="PANTHER" id="PTHR20881:SF0">
    <property type="entry name" value="3-METHYL-2-OXOBUTANOATE HYDROXYMETHYLTRANSFERASE"/>
    <property type="match status" value="1"/>
</dbReference>
<dbReference type="OrthoDB" id="425211at2759"/>
<reference evidence="7" key="1">
    <citation type="submission" date="2018-05" db="EMBL/GenBank/DDBJ databases">
        <title>Draft genome of Mucuna pruriens seed.</title>
        <authorList>
            <person name="Nnadi N.E."/>
            <person name="Vos R."/>
            <person name="Hasami M.H."/>
            <person name="Devisetty U.K."/>
            <person name="Aguiy J.C."/>
        </authorList>
    </citation>
    <scope>NUCLEOTIDE SEQUENCE [LARGE SCALE GENOMIC DNA]</scope>
    <source>
        <strain evidence="7">JCA_2017</strain>
    </source>
</reference>
<feature type="non-terminal residue" evidence="7">
    <location>
        <position position="1"/>
    </location>
</feature>
<comment type="caution">
    <text evidence="7">The sequence shown here is derived from an EMBL/GenBank/DDBJ whole genome shotgun (WGS) entry which is preliminary data.</text>
</comment>
<evidence type="ECO:0000256" key="5">
    <source>
        <dbReference type="ARBA" id="ARBA00049172"/>
    </source>
</evidence>
<dbReference type="GO" id="GO:0000287">
    <property type="term" value="F:magnesium ion binding"/>
    <property type="evidence" value="ECO:0007669"/>
    <property type="project" value="TreeGrafter"/>
</dbReference>
<dbReference type="EC" id="2.1.2.11" evidence="3 6"/>
<evidence type="ECO:0000313" key="7">
    <source>
        <dbReference type="EMBL" id="RDX65622.1"/>
    </source>
</evidence>
<dbReference type="UniPathway" id="UPA00028">
    <property type="reaction ID" value="UER00003"/>
</dbReference>
<dbReference type="Proteomes" id="UP000257109">
    <property type="component" value="Unassembled WGS sequence"/>
</dbReference>
<dbReference type="Gene3D" id="3.20.20.60">
    <property type="entry name" value="Phosphoenolpyruvate-binding domains"/>
    <property type="match status" value="1"/>
</dbReference>
<sequence>MVVHGHDTTLPVTLDEMLVHCRAVARGAKTPLLVGDLPFGTYESSSNQVVLMRVRAWAVDTAVRILKEGGMDAIKLEGGSPSRIVAAKAIVEAGIAVMGHVGLTPQAVSVLGGFRPQGKNVASAVKAVETALALQEAGCFSVVLECVPAPVAAAATAALQIPTIGIGAGPFCSGQVLVYHDLLGMLQHPHHAKVTPKFCKHYARVGDVINKALLEYKEEVINGSFPDAHHSPYEISKIDADVFSNELQRLGLDKAASAASKAVQKMDLTKSIGEGNQTK</sequence>
<dbReference type="GO" id="GO:0008168">
    <property type="term" value="F:methyltransferase activity"/>
    <property type="evidence" value="ECO:0007669"/>
    <property type="project" value="UniProtKB-KW"/>
</dbReference>
<keyword evidence="4 6" id="KW-0808">Transferase</keyword>
<dbReference type="NCBIfam" id="TIGR00222">
    <property type="entry name" value="panB"/>
    <property type="match status" value="1"/>
</dbReference>
<evidence type="ECO:0000256" key="6">
    <source>
        <dbReference type="RuleBase" id="RU362100"/>
    </source>
</evidence>
<comment type="similarity">
    <text evidence="2 6">Belongs to the PanB family.</text>
</comment>
<dbReference type="STRING" id="157652.A0A371EHU5"/>
<dbReference type="PIRSF" id="PIRSF000388">
    <property type="entry name" value="Pantoate_hydroxy_MeTrfase"/>
    <property type="match status" value="1"/>
</dbReference>
<dbReference type="Pfam" id="PF02548">
    <property type="entry name" value="Pantoate_transf"/>
    <property type="match status" value="1"/>
</dbReference>